<keyword evidence="3" id="KW-1185">Reference proteome</keyword>
<sequence length="188" mass="20612">MMSKVYIFFADGFEDIEGLTVVDLMRRAGIDIQTVSIKETKEIRTSHGINLLTDAVFGECDFSDADMLVIPGGMPGTRYLEEYKPLTDLLGDFYRKGGKVAAICAAPGVFERLGFLKGRNATSYPSVMEQLTSAKTSLEPVVVDGNVTTSRGLGTAIDFSLSLIRQLEGRAKAEKIAEEIVYSTEIFY</sequence>
<dbReference type="Proteomes" id="UP001473063">
    <property type="component" value="Unassembled WGS sequence"/>
</dbReference>
<comment type="caution">
    <text evidence="2">The sequence shown here is derived from an EMBL/GenBank/DDBJ whole genome shotgun (WGS) entry which is preliminary data.</text>
</comment>
<protein>
    <submittedName>
        <fullName evidence="2">DJ-1 family glyoxalase III</fullName>
    </submittedName>
</protein>
<evidence type="ECO:0000259" key="1">
    <source>
        <dbReference type="Pfam" id="PF01965"/>
    </source>
</evidence>
<dbReference type="InterPro" id="IPR050325">
    <property type="entry name" value="Prot/Nucl_acid_deglycase"/>
</dbReference>
<feature type="domain" description="DJ-1/PfpI" evidence="1">
    <location>
        <begin position="4"/>
        <end position="165"/>
    </location>
</feature>
<evidence type="ECO:0000313" key="2">
    <source>
        <dbReference type="EMBL" id="MEQ2370367.1"/>
    </source>
</evidence>
<dbReference type="NCBIfam" id="TIGR01383">
    <property type="entry name" value="not_thiJ"/>
    <property type="match status" value="1"/>
</dbReference>
<proteinExistence type="predicted"/>
<dbReference type="RefSeq" id="WP_349056288.1">
    <property type="nucleotide sequence ID" value="NZ_JBBMEJ010000004.1"/>
</dbReference>
<dbReference type="InterPro" id="IPR006287">
    <property type="entry name" value="DJ-1"/>
</dbReference>
<gene>
    <name evidence="2" type="ORF">WMO28_05270</name>
</gene>
<dbReference type="PANTHER" id="PTHR48094">
    <property type="entry name" value="PROTEIN/NUCLEIC ACID DEGLYCASE DJ-1-RELATED"/>
    <property type="match status" value="1"/>
</dbReference>
<dbReference type="InterPro" id="IPR029062">
    <property type="entry name" value="Class_I_gatase-like"/>
</dbReference>
<dbReference type="SUPFAM" id="SSF52317">
    <property type="entry name" value="Class I glutamine amidotransferase-like"/>
    <property type="match status" value="1"/>
</dbReference>
<evidence type="ECO:0000313" key="3">
    <source>
        <dbReference type="Proteomes" id="UP001473063"/>
    </source>
</evidence>
<dbReference type="Gene3D" id="3.40.50.880">
    <property type="match status" value="1"/>
</dbReference>
<dbReference type="Pfam" id="PF01965">
    <property type="entry name" value="DJ-1_PfpI"/>
    <property type="match status" value="1"/>
</dbReference>
<name>A0ABV1BCK1_9FIRM</name>
<dbReference type="EMBL" id="JBBMEJ010000004">
    <property type="protein sequence ID" value="MEQ2370367.1"/>
    <property type="molecule type" value="Genomic_DNA"/>
</dbReference>
<dbReference type="InterPro" id="IPR002818">
    <property type="entry name" value="DJ-1/PfpI"/>
</dbReference>
<organism evidence="2 3">
    <name type="scientific">Blautia aquisgranensis</name>
    <dbReference type="NCBI Taxonomy" id="3133153"/>
    <lineage>
        <taxon>Bacteria</taxon>
        <taxon>Bacillati</taxon>
        <taxon>Bacillota</taxon>
        <taxon>Clostridia</taxon>
        <taxon>Lachnospirales</taxon>
        <taxon>Lachnospiraceae</taxon>
        <taxon>Blautia</taxon>
    </lineage>
</organism>
<reference evidence="2 3" key="1">
    <citation type="submission" date="2024-03" db="EMBL/GenBank/DDBJ databases">
        <title>Human intestinal bacterial collection.</title>
        <authorList>
            <person name="Pauvert C."/>
            <person name="Hitch T.C.A."/>
            <person name="Clavel T."/>
        </authorList>
    </citation>
    <scope>NUCLEOTIDE SEQUENCE [LARGE SCALE GENOMIC DNA]</scope>
    <source>
        <strain evidence="2 3">CLA-JM-H16</strain>
    </source>
</reference>
<accession>A0ABV1BCK1</accession>
<dbReference type="CDD" id="cd03135">
    <property type="entry name" value="GATase1_DJ-1"/>
    <property type="match status" value="1"/>
</dbReference>
<dbReference type="PANTHER" id="PTHR48094:SF12">
    <property type="entry name" value="PARKINSON DISEASE PROTEIN 7 HOMOLOG"/>
    <property type="match status" value="1"/>
</dbReference>